<comment type="caution">
    <text evidence="7">The sequence shown here is derived from an EMBL/GenBank/DDBJ whole genome shotgun (WGS) entry which is preliminary data.</text>
</comment>
<dbReference type="InterPro" id="IPR027417">
    <property type="entry name" value="P-loop_NTPase"/>
</dbReference>
<organism evidence="7 8">
    <name type="scientific">Roseiconus lacunae</name>
    <dbReference type="NCBI Taxonomy" id="2605694"/>
    <lineage>
        <taxon>Bacteria</taxon>
        <taxon>Pseudomonadati</taxon>
        <taxon>Planctomycetota</taxon>
        <taxon>Planctomycetia</taxon>
        <taxon>Pirellulales</taxon>
        <taxon>Pirellulaceae</taxon>
        <taxon>Roseiconus</taxon>
    </lineage>
</organism>
<evidence type="ECO:0000256" key="5">
    <source>
        <dbReference type="SAM" id="MobiDB-lite"/>
    </source>
</evidence>
<feature type="region of interest" description="Disordered" evidence="5">
    <location>
        <begin position="1"/>
        <end position="20"/>
    </location>
</feature>
<dbReference type="EMBL" id="JASZZN010000010">
    <property type="protein sequence ID" value="MDM4016708.1"/>
    <property type="molecule type" value="Genomic_DNA"/>
</dbReference>
<dbReference type="Gene3D" id="3.40.50.300">
    <property type="entry name" value="P-loop containing nucleotide triphosphate hydrolases"/>
    <property type="match status" value="1"/>
</dbReference>
<gene>
    <name evidence="7" type="ORF">QTN89_14780</name>
</gene>
<keyword evidence="4 7" id="KW-0067">ATP-binding</keyword>
<accession>A0ABT7PJM6</accession>
<keyword evidence="3" id="KW-0547">Nucleotide-binding</keyword>
<dbReference type="PANTHER" id="PTHR43335:SF4">
    <property type="entry name" value="ABC TRANSPORTER, ATP-BINDING PROTEIN"/>
    <property type="match status" value="1"/>
</dbReference>
<evidence type="ECO:0000259" key="6">
    <source>
        <dbReference type="PROSITE" id="PS50893"/>
    </source>
</evidence>
<dbReference type="Pfam" id="PF00005">
    <property type="entry name" value="ABC_tran"/>
    <property type="match status" value="1"/>
</dbReference>
<dbReference type="SUPFAM" id="SSF52540">
    <property type="entry name" value="P-loop containing nucleoside triphosphate hydrolases"/>
    <property type="match status" value="1"/>
</dbReference>
<evidence type="ECO:0000313" key="8">
    <source>
        <dbReference type="Proteomes" id="UP001239462"/>
    </source>
</evidence>
<proteinExistence type="inferred from homology"/>
<dbReference type="GO" id="GO:0005524">
    <property type="term" value="F:ATP binding"/>
    <property type="evidence" value="ECO:0007669"/>
    <property type="project" value="UniProtKB-KW"/>
</dbReference>
<dbReference type="InterPro" id="IPR003593">
    <property type="entry name" value="AAA+_ATPase"/>
</dbReference>
<keyword evidence="8" id="KW-1185">Reference proteome</keyword>
<evidence type="ECO:0000256" key="1">
    <source>
        <dbReference type="ARBA" id="ARBA00005417"/>
    </source>
</evidence>
<evidence type="ECO:0000256" key="3">
    <source>
        <dbReference type="ARBA" id="ARBA00022741"/>
    </source>
</evidence>
<sequence length="351" mass="38996">MNSAAVLQDSGASASGTPSAGVRCHRLSKHYGDFLALDQCSLEVHPGDIFGLLGPNGAGKTTLIRSLLGYLRRTSGEVNVCGIDPEVDSVEVRRRVSYLPGDARLPRHLRGKGVLRFFADLHPLGDLERSLEIADALELDTRRHVGMMSTGMRQKLALAVVLAPQTPLLILDEPTANLDPSVRATVLNFVVDAQRRGRTIIFSSHVLSEIEETCNRVVFLRRGRLARELVMAELFQRHRVWGDLPDETSFSDVKHQVPPQFDHQVKLECLQDEAGAGPQAIRIDTSGDLAPLLSWIDSLHLSRLRVEPLGLRAIYDSVHHQTQEDPREDRTEMATDSNDEHHRGNCREVAR</sequence>
<dbReference type="RefSeq" id="WP_289164350.1">
    <property type="nucleotide sequence ID" value="NZ_JASZZN010000010.1"/>
</dbReference>
<name>A0ABT7PJM6_9BACT</name>
<comment type="similarity">
    <text evidence="1">Belongs to the ABC transporter superfamily.</text>
</comment>
<dbReference type="SMART" id="SM00382">
    <property type="entry name" value="AAA"/>
    <property type="match status" value="1"/>
</dbReference>
<feature type="region of interest" description="Disordered" evidence="5">
    <location>
        <begin position="319"/>
        <end position="351"/>
    </location>
</feature>
<feature type="compositionally biased region" description="Low complexity" evidence="5">
    <location>
        <begin position="10"/>
        <end position="20"/>
    </location>
</feature>
<dbReference type="Proteomes" id="UP001239462">
    <property type="component" value="Unassembled WGS sequence"/>
</dbReference>
<dbReference type="CDD" id="cd03230">
    <property type="entry name" value="ABC_DR_subfamily_A"/>
    <property type="match status" value="1"/>
</dbReference>
<dbReference type="InterPro" id="IPR003439">
    <property type="entry name" value="ABC_transporter-like_ATP-bd"/>
</dbReference>
<dbReference type="PROSITE" id="PS50893">
    <property type="entry name" value="ABC_TRANSPORTER_2"/>
    <property type="match status" value="1"/>
</dbReference>
<evidence type="ECO:0000256" key="4">
    <source>
        <dbReference type="ARBA" id="ARBA00022840"/>
    </source>
</evidence>
<dbReference type="PANTHER" id="PTHR43335">
    <property type="entry name" value="ABC TRANSPORTER, ATP-BINDING PROTEIN"/>
    <property type="match status" value="1"/>
</dbReference>
<reference evidence="7 8" key="1">
    <citation type="submission" date="2023-06" db="EMBL/GenBank/DDBJ databases">
        <title>Roseiconus lacunae JC819 isolated from Gulf of Mannar region, Tamil Nadu.</title>
        <authorList>
            <person name="Pk S."/>
            <person name="Ch S."/>
            <person name="Ch V.R."/>
        </authorList>
    </citation>
    <scope>NUCLEOTIDE SEQUENCE [LARGE SCALE GENOMIC DNA]</scope>
    <source>
        <strain evidence="7 8">JC819</strain>
    </source>
</reference>
<evidence type="ECO:0000313" key="7">
    <source>
        <dbReference type="EMBL" id="MDM4016708.1"/>
    </source>
</evidence>
<evidence type="ECO:0000256" key="2">
    <source>
        <dbReference type="ARBA" id="ARBA00022448"/>
    </source>
</evidence>
<protein>
    <submittedName>
        <fullName evidence="7">ABC transporter ATP-binding protein</fullName>
    </submittedName>
</protein>
<keyword evidence="2" id="KW-0813">Transport</keyword>
<feature type="domain" description="ABC transporter" evidence="6">
    <location>
        <begin position="22"/>
        <end position="247"/>
    </location>
</feature>